<keyword evidence="1" id="KW-0472">Membrane</keyword>
<dbReference type="EMBL" id="JBHTBW010000038">
    <property type="protein sequence ID" value="MFC7441847.1"/>
    <property type="molecule type" value="Genomic_DNA"/>
</dbReference>
<gene>
    <name evidence="2" type="ORF">ACFQNG_12160</name>
</gene>
<reference evidence="3" key="1">
    <citation type="journal article" date="2019" name="Int. J. Syst. Evol. Microbiol.">
        <title>The Global Catalogue of Microorganisms (GCM) 10K type strain sequencing project: providing services to taxonomists for standard genome sequencing and annotation.</title>
        <authorList>
            <consortium name="The Broad Institute Genomics Platform"/>
            <consortium name="The Broad Institute Genome Sequencing Center for Infectious Disease"/>
            <person name="Wu L."/>
            <person name="Ma J."/>
        </authorList>
    </citation>
    <scope>NUCLEOTIDE SEQUENCE [LARGE SCALE GENOMIC DNA]</scope>
    <source>
        <strain evidence="3">CGMCC 1.12942</strain>
    </source>
</reference>
<dbReference type="Proteomes" id="UP001596500">
    <property type="component" value="Unassembled WGS sequence"/>
</dbReference>
<evidence type="ECO:0000313" key="3">
    <source>
        <dbReference type="Proteomes" id="UP001596500"/>
    </source>
</evidence>
<organism evidence="2 3">
    <name type="scientific">Laceyella putida</name>
    <dbReference type="NCBI Taxonomy" id="110101"/>
    <lineage>
        <taxon>Bacteria</taxon>
        <taxon>Bacillati</taxon>
        <taxon>Bacillota</taxon>
        <taxon>Bacilli</taxon>
        <taxon>Bacillales</taxon>
        <taxon>Thermoactinomycetaceae</taxon>
        <taxon>Laceyella</taxon>
    </lineage>
</organism>
<proteinExistence type="predicted"/>
<protein>
    <submittedName>
        <fullName evidence="2">Uncharacterized protein</fullName>
    </submittedName>
</protein>
<feature type="transmembrane region" description="Helical" evidence="1">
    <location>
        <begin position="66"/>
        <end position="87"/>
    </location>
</feature>
<keyword evidence="3" id="KW-1185">Reference proteome</keyword>
<dbReference type="RefSeq" id="WP_379865343.1">
    <property type="nucleotide sequence ID" value="NZ_JBHTBW010000038.1"/>
</dbReference>
<evidence type="ECO:0000256" key="1">
    <source>
        <dbReference type="SAM" id="Phobius"/>
    </source>
</evidence>
<name>A0ABW2RLB3_9BACL</name>
<sequence length="88" mass="9629">MSNTFLATAVTGLGTALVIVLPFSFGQEPLWTFKLFSGTIGEYPYASVNAFNFYSLLGANYAADSATLFVFSYHTWGMIFIVMITAYA</sequence>
<evidence type="ECO:0000313" key="2">
    <source>
        <dbReference type="EMBL" id="MFC7441847.1"/>
    </source>
</evidence>
<comment type="caution">
    <text evidence="2">The sequence shown here is derived from an EMBL/GenBank/DDBJ whole genome shotgun (WGS) entry which is preliminary data.</text>
</comment>
<keyword evidence="1" id="KW-1133">Transmembrane helix</keyword>
<keyword evidence="1" id="KW-0812">Transmembrane</keyword>
<accession>A0ABW2RLB3</accession>